<evidence type="ECO:0000313" key="7">
    <source>
        <dbReference type="EMBL" id="GIM70142.1"/>
    </source>
</evidence>
<dbReference type="Pfam" id="PF13440">
    <property type="entry name" value="Polysacc_synt_3"/>
    <property type="match status" value="1"/>
</dbReference>
<feature type="transmembrane region" description="Helical" evidence="6">
    <location>
        <begin position="135"/>
        <end position="158"/>
    </location>
</feature>
<feature type="transmembrane region" description="Helical" evidence="6">
    <location>
        <begin position="400"/>
        <end position="419"/>
    </location>
</feature>
<evidence type="ECO:0000256" key="4">
    <source>
        <dbReference type="ARBA" id="ARBA00022989"/>
    </source>
</evidence>
<name>A0A919SEE8_9ACTN</name>
<accession>A0A919SEE8</accession>
<keyword evidence="2" id="KW-1003">Cell membrane</keyword>
<protein>
    <recommendedName>
        <fullName evidence="9">Polysaccharide biosynthesis protein</fullName>
    </recommendedName>
</protein>
<dbReference type="RefSeq" id="WP_212996796.1">
    <property type="nucleotide sequence ID" value="NZ_BAAATW010000003.1"/>
</dbReference>
<evidence type="ECO:0000256" key="5">
    <source>
        <dbReference type="ARBA" id="ARBA00023136"/>
    </source>
</evidence>
<feature type="transmembrane region" description="Helical" evidence="6">
    <location>
        <begin position="340"/>
        <end position="361"/>
    </location>
</feature>
<feature type="transmembrane region" description="Helical" evidence="6">
    <location>
        <begin position="102"/>
        <end position="123"/>
    </location>
</feature>
<feature type="transmembrane region" description="Helical" evidence="6">
    <location>
        <begin position="170"/>
        <end position="196"/>
    </location>
</feature>
<evidence type="ECO:0000256" key="3">
    <source>
        <dbReference type="ARBA" id="ARBA00022692"/>
    </source>
</evidence>
<keyword evidence="5 6" id="KW-0472">Membrane</keyword>
<dbReference type="InterPro" id="IPR050833">
    <property type="entry name" value="Poly_Biosynth_Transport"/>
</dbReference>
<comment type="subcellular location">
    <subcellularLocation>
        <location evidence="1">Cell membrane</location>
        <topology evidence="1">Multi-pass membrane protein</topology>
    </subcellularLocation>
</comment>
<evidence type="ECO:0000256" key="6">
    <source>
        <dbReference type="SAM" id="Phobius"/>
    </source>
</evidence>
<sequence>MTSPPEAPDAVAPPLDPVTGSAFGRSVVRTAIFNAGATLAAGLAGILIARSLGPSVRGDYAAICVWLIVAYTVGDLGMSAATTYFVARDPVRGRDYLATSRVLTTVAGAAVVLTGFAAAPLLARSEPHLVTGYRITAITCAVILAGFSCNAALQATNIHRWNVVRVAQPALYLVAVSGLHLAGRLDLITALVALLATSTAQTTLAYGYCRVQRLIPGRAGAGLTAPIARYGAGQVANSVPDLAVNRMDQLVLSFTVAPSALGHYAVASSLTNLAVPLVAAVGHVAFPRLASADQSAAGAVSLSRRAIGASAALSVALMAVLAATAWWLVPTVFGADFRDAVTLVWLLAPAAVFMPCSKVCADLLRGHGRPLTVAYVQSAATAVLAVLLAVLVPAFAERGAALAVSVTAAVSFVLMRSALGRLPGRVAAHRRGSRTRGEA</sequence>
<evidence type="ECO:0000256" key="1">
    <source>
        <dbReference type="ARBA" id="ARBA00004651"/>
    </source>
</evidence>
<dbReference type="EMBL" id="BOQP01000008">
    <property type="protein sequence ID" value="GIM70142.1"/>
    <property type="molecule type" value="Genomic_DNA"/>
</dbReference>
<keyword evidence="3 6" id="KW-0812">Transmembrane</keyword>
<gene>
    <name evidence="7" type="ORF">Aco04nite_18730</name>
</gene>
<evidence type="ECO:0000313" key="8">
    <source>
        <dbReference type="Proteomes" id="UP000680865"/>
    </source>
</evidence>
<keyword evidence="8" id="KW-1185">Reference proteome</keyword>
<organism evidence="7 8">
    <name type="scientific">Winogradskya consettensis</name>
    <dbReference type="NCBI Taxonomy" id="113560"/>
    <lineage>
        <taxon>Bacteria</taxon>
        <taxon>Bacillati</taxon>
        <taxon>Actinomycetota</taxon>
        <taxon>Actinomycetes</taxon>
        <taxon>Micromonosporales</taxon>
        <taxon>Micromonosporaceae</taxon>
        <taxon>Winogradskya</taxon>
    </lineage>
</organism>
<keyword evidence="4 6" id="KW-1133">Transmembrane helix</keyword>
<feature type="transmembrane region" description="Helical" evidence="6">
    <location>
        <begin position="60"/>
        <end position="81"/>
    </location>
</feature>
<feature type="transmembrane region" description="Helical" evidence="6">
    <location>
        <begin position="373"/>
        <end position="394"/>
    </location>
</feature>
<proteinExistence type="predicted"/>
<dbReference type="GO" id="GO:0005886">
    <property type="term" value="C:plasma membrane"/>
    <property type="evidence" value="ECO:0007669"/>
    <property type="project" value="UniProtKB-SubCell"/>
</dbReference>
<dbReference type="Proteomes" id="UP000680865">
    <property type="component" value="Unassembled WGS sequence"/>
</dbReference>
<comment type="caution">
    <text evidence="7">The sequence shown here is derived from an EMBL/GenBank/DDBJ whole genome shotgun (WGS) entry which is preliminary data.</text>
</comment>
<evidence type="ECO:0000256" key="2">
    <source>
        <dbReference type="ARBA" id="ARBA00022475"/>
    </source>
</evidence>
<dbReference type="AlphaFoldDB" id="A0A919SEE8"/>
<feature type="transmembrane region" description="Helical" evidence="6">
    <location>
        <begin position="307"/>
        <end position="328"/>
    </location>
</feature>
<feature type="transmembrane region" description="Helical" evidence="6">
    <location>
        <begin position="31"/>
        <end position="48"/>
    </location>
</feature>
<evidence type="ECO:0008006" key="9">
    <source>
        <dbReference type="Google" id="ProtNLM"/>
    </source>
</evidence>
<dbReference type="PANTHER" id="PTHR30250">
    <property type="entry name" value="PST FAMILY PREDICTED COLANIC ACID TRANSPORTER"/>
    <property type="match status" value="1"/>
</dbReference>
<reference evidence="7" key="1">
    <citation type="submission" date="2021-03" db="EMBL/GenBank/DDBJ databases">
        <title>Whole genome shotgun sequence of Actinoplanes consettensis NBRC 14913.</title>
        <authorList>
            <person name="Komaki H."/>
            <person name="Tamura T."/>
        </authorList>
    </citation>
    <scope>NUCLEOTIDE SEQUENCE</scope>
    <source>
        <strain evidence="7">NBRC 14913</strain>
    </source>
</reference>
<dbReference type="PANTHER" id="PTHR30250:SF26">
    <property type="entry name" value="PSMA PROTEIN"/>
    <property type="match status" value="1"/>
</dbReference>